<dbReference type="InterPro" id="IPR045864">
    <property type="entry name" value="aa-tRNA-synth_II/BPL/LPL"/>
</dbReference>
<dbReference type="EC" id="6.3.4.15" evidence="3"/>
<dbReference type="Gene3D" id="2.30.30.100">
    <property type="match status" value="1"/>
</dbReference>
<evidence type="ECO:0000256" key="1">
    <source>
        <dbReference type="ARBA" id="ARBA00022598"/>
    </source>
</evidence>
<dbReference type="Pfam" id="PF03099">
    <property type="entry name" value="BPL_LplA_LipB"/>
    <property type="match status" value="1"/>
</dbReference>
<dbReference type="GO" id="GO:0005737">
    <property type="term" value="C:cytoplasm"/>
    <property type="evidence" value="ECO:0007669"/>
    <property type="project" value="TreeGrafter"/>
</dbReference>
<dbReference type="EMBL" id="QKWH01000001">
    <property type="protein sequence ID" value="PZR55121.1"/>
    <property type="molecule type" value="Genomic_DNA"/>
</dbReference>
<comment type="caution">
    <text evidence="5">The sequence shown here is derived from an EMBL/GenBank/DDBJ whole genome shotgun (WGS) entry which is preliminary data.</text>
</comment>
<keyword evidence="1 5" id="KW-0436">Ligase</keyword>
<dbReference type="InterPro" id="IPR004408">
    <property type="entry name" value="Biotin_CoA_COase_ligase"/>
</dbReference>
<protein>
    <recommendedName>
        <fullName evidence="3">biotin--[biotin carboxyl-carrier protein] ligase</fullName>
        <ecNumber evidence="3">6.3.4.15</ecNumber>
    </recommendedName>
</protein>
<gene>
    <name evidence="5" type="ORF">DNL40_01695</name>
</gene>
<proteinExistence type="predicted"/>
<dbReference type="Gene3D" id="3.30.930.10">
    <property type="entry name" value="Bira Bifunctional Protein, Domain 2"/>
    <property type="match status" value="1"/>
</dbReference>
<name>A0A2W5YJ10_9MICO</name>
<accession>A0A2W5YJ10</accession>
<evidence type="ECO:0000313" key="6">
    <source>
        <dbReference type="Proteomes" id="UP000248783"/>
    </source>
</evidence>
<dbReference type="PANTHER" id="PTHR12835">
    <property type="entry name" value="BIOTIN PROTEIN LIGASE"/>
    <property type="match status" value="1"/>
</dbReference>
<dbReference type="InterPro" id="IPR004143">
    <property type="entry name" value="BPL_LPL_catalytic"/>
</dbReference>
<dbReference type="Proteomes" id="UP000248783">
    <property type="component" value="Unassembled WGS sequence"/>
</dbReference>
<feature type="domain" description="BPL/LPL catalytic" evidence="4">
    <location>
        <begin position="49"/>
        <end position="259"/>
    </location>
</feature>
<sequence>MRGGACAVRWVRQDARVSTPAREPLDADRLRRELLRPAGAWASLDVVPSVPSTNARLVELASHAARTGAGSGPGGLPAPAALVAEHQTAGLGRAGRTWTTPPGAALTVSALLRPQVPPERLGWLPLLSGLAVVRVLRDAGVAAALKWPNDVLLPAAGPVPGLGAWRKVAGVLAQVVPAAPGARPPARGEAGRPGSVDVVVGIGLNVSQTADELPVPTATSLALAGAGGGGSGARCLAGDRTGLLVALLRELAAVVARWEAHGVGAAGAGGETPLAEEYAAASATLGQGVRVELAGGAGVIEGVAVRVDDDGALVVAGGDGERVVAAGDVHHLRRA</sequence>
<dbReference type="AlphaFoldDB" id="A0A2W5YJ10"/>
<organism evidence="5 6">
    <name type="scientific">Xylanimonas oleitrophica</name>
    <dbReference type="NCBI Taxonomy" id="2607479"/>
    <lineage>
        <taxon>Bacteria</taxon>
        <taxon>Bacillati</taxon>
        <taxon>Actinomycetota</taxon>
        <taxon>Actinomycetes</taxon>
        <taxon>Micrococcales</taxon>
        <taxon>Promicromonosporaceae</taxon>
        <taxon>Xylanimonas</taxon>
    </lineage>
</organism>
<evidence type="ECO:0000259" key="4">
    <source>
        <dbReference type="PROSITE" id="PS51733"/>
    </source>
</evidence>
<dbReference type="GO" id="GO:0004077">
    <property type="term" value="F:biotin--[biotin carboxyl-carrier protein] ligase activity"/>
    <property type="evidence" value="ECO:0007669"/>
    <property type="project" value="UniProtKB-EC"/>
</dbReference>
<evidence type="ECO:0000313" key="5">
    <source>
        <dbReference type="EMBL" id="PZR55121.1"/>
    </source>
</evidence>
<dbReference type="CDD" id="cd16442">
    <property type="entry name" value="BPL"/>
    <property type="match status" value="1"/>
</dbReference>
<dbReference type="NCBIfam" id="TIGR00121">
    <property type="entry name" value="birA_ligase"/>
    <property type="match status" value="1"/>
</dbReference>
<dbReference type="InterPro" id="IPR003142">
    <property type="entry name" value="BPL_C"/>
</dbReference>
<evidence type="ECO:0000256" key="3">
    <source>
        <dbReference type="ARBA" id="ARBA00024227"/>
    </source>
</evidence>
<keyword evidence="6" id="KW-1185">Reference proteome</keyword>
<reference evidence="5 6" key="1">
    <citation type="submission" date="2018-06" db="EMBL/GenBank/DDBJ databases">
        <title>Whole genome sequencing of a novel hydrocarbon degrading bacterial strain, PW21 isolated from oil contaminated produced water sample.</title>
        <authorList>
            <person name="Nagkirti P."/>
            <person name="Shaikh A."/>
            <person name="Gowdaman V."/>
            <person name="Engineer A.E."/>
            <person name="Dagar S."/>
            <person name="Dhakephalkar P.K."/>
        </authorList>
    </citation>
    <scope>NUCLEOTIDE SEQUENCE [LARGE SCALE GENOMIC DNA]</scope>
    <source>
        <strain evidence="5 6">PW21</strain>
    </source>
</reference>
<dbReference type="PROSITE" id="PS51733">
    <property type="entry name" value="BPL_LPL_CATALYTIC"/>
    <property type="match status" value="1"/>
</dbReference>
<dbReference type="SUPFAM" id="SSF55681">
    <property type="entry name" value="Class II aaRS and biotin synthetases"/>
    <property type="match status" value="1"/>
</dbReference>
<keyword evidence="2" id="KW-0092">Biotin</keyword>
<evidence type="ECO:0000256" key="2">
    <source>
        <dbReference type="ARBA" id="ARBA00023267"/>
    </source>
</evidence>
<dbReference type="Pfam" id="PF02237">
    <property type="entry name" value="BPL_C"/>
    <property type="match status" value="1"/>
</dbReference>
<dbReference type="PANTHER" id="PTHR12835:SF5">
    <property type="entry name" value="BIOTIN--PROTEIN LIGASE"/>
    <property type="match status" value="1"/>
</dbReference>